<reference evidence="1" key="1">
    <citation type="submission" date="2014-05" db="EMBL/GenBank/DDBJ databases">
        <authorList>
            <person name="Chronopoulou M."/>
        </authorList>
    </citation>
    <scope>NUCLEOTIDE SEQUENCE</scope>
    <source>
        <tissue evidence="1">Whole organism</tissue>
    </source>
</reference>
<proteinExistence type="predicted"/>
<dbReference type="AlphaFoldDB" id="A0A0K2UX04"/>
<evidence type="ECO:0000313" key="1">
    <source>
        <dbReference type="EMBL" id="CDW42241.1"/>
    </source>
</evidence>
<sequence>MIPDLFISIILKNNFKTYLF</sequence>
<protein>
    <submittedName>
        <fullName evidence="1">Uncharacterized protein</fullName>
    </submittedName>
</protein>
<name>A0A0K2UX04_LEPSM</name>
<organism evidence="1">
    <name type="scientific">Lepeophtheirus salmonis</name>
    <name type="common">Salmon louse</name>
    <name type="synonym">Caligus salmonis</name>
    <dbReference type="NCBI Taxonomy" id="72036"/>
    <lineage>
        <taxon>Eukaryota</taxon>
        <taxon>Metazoa</taxon>
        <taxon>Ecdysozoa</taxon>
        <taxon>Arthropoda</taxon>
        <taxon>Crustacea</taxon>
        <taxon>Multicrustacea</taxon>
        <taxon>Hexanauplia</taxon>
        <taxon>Copepoda</taxon>
        <taxon>Siphonostomatoida</taxon>
        <taxon>Caligidae</taxon>
        <taxon>Lepeophtheirus</taxon>
    </lineage>
</organism>
<accession>A0A0K2UX04</accession>
<dbReference type="EMBL" id="HACA01024880">
    <property type="protein sequence ID" value="CDW42241.1"/>
    <property type="molecule type" value="Transcribed_RNA"/>
</dbReference>